<dbReference type="AlphaFoldDB" id="A0A6I2M971"/>
<dbReference type="FunFam" id="3.40.50.720:FF:000084">
    <property type="entry name" value="Short-chain dehydrogenase reductase"/>
    <property type="match status" value="1"/>
</dbReference>
<dbReference type="GO" id="GO:0008206">
    <property type="term" value="P:bile acid metabolic process"/>
    <property type="evidence" value="ECO:0007669"/>
    <property type="project" value="UniProtKB-ARBA"/>
</dbReference>
<dbReference type="GO" id="GO:0047936">
    <property type="term" value="F:glucose 1-dehydrogenase [NAD(P)+] activity"/>
    <property type="evidence" value="ECO:0007669"/>
    <property type="project" value="UniProtKB-EC"/>
</dbReference>
<comment type="caution">
    <text evidence="3">The sequence shown here is derived from an EMBL/GenBank/DDBJ whole genome shotgun (WGS) entry which is preliminary data.</text>
</comment>
<sequence>MRFQHQVAVVTGAGSGIGFETAKRLIAEGAKVILVGRNEEKLTAAANQLNTADTAAYPFSADVTKEEDISALLTYVKEKFGDLHILVNNAGGSVHSRIMETTAEQWDFVQDVNLKSVFLASKALGGYMAERSTVQRENRAIVNVASLSGHKAGAEIPHYSSAKAAVINFTKALAYEFAPNGIRVNSVSPGFIETPLTEPGLQNERFQEAIKRNTALKRVGKPEEIANIIAFAASHEASYMTGSDLLADGGWLIT</sequence>
<dbReference type="InterPro" id="IPR002347">
    <property type="entry name" value="SDR_fam"/>
</dbReference>
<comment type="similarity">
    <text evidence="1">Belongs to the short-chain dehydrogenases/reductases (SDR) family.</text>
</comment>
<dbReference type="PANTHER" id="PTHR42879:SF2">
    <property type="entry name" value="3-OXOACYL-[ACYL-CARRIER-PROTEIN] REDUCTASE FABG"/>
    <property type="match status" value="1"/>
</dbReference>
<dbReference type="Proteomes" id="UP000441585">
    <property type="component" value="Unassembled WGS sequence"/>
</dbReference>
<dbReference type="NCBIfam" id="NF005559">
    <property type="entry name" value="PRK07231.1"/>
    <property type="match status" value="1"/>
</dbReference>
<evidence type="ECO:0000256" key="1">
    <source>
        <dbReference type="ARBA" id="ARBA00006484"/>
    </source>
</evidence>
<dbReference type="EC" id="1.1.1.47" evidence="3"/>
<dbReference type="InterPro" id="IPR020904">
    <property type="entry name" value="Sc_DH/Rdtase_CS"/>
</dbReference>
<dbReference type="RefSeq" id="WP_070879011.1">
    <property type="nucleotide sequence ID" value="NZ_CAJGAA010000001.1"/>
</dbReference>
<evidence type="ECO:0000256" key="2">
    <source>
        <dbReference type="ARBA" id="ARBA00023002"/>
    </source>
</evidence>
<protein>
    <submittedName>
        <fullName evidence="3">Glucose 1-dehydrogenase</fullName>
        <ecNumber evidence="3">1.1.1.47</ecNumber>
    </submittedName>
</protein>
<dbReference type="Pfam" id="PF13561">
    <property type="entry name" value="adh_short_C2"/>
    <property type="match status" value="1"/>
</dbReference>
<name>A0A6I2M971_9BACI</name>
<dbReference type="PRINTS" id="PR00081">
    <property type="entry name" value="GDHRDH"/>
</dbReference>
<dbReference type="PRINTS" id="PR00080">
    <property type="entry name" value="SDRFAMILY"/>
</dbReference>
<proteinExistence type="inferred from homology"/>
<reference evidence="3 4" key="1">
    <citation type="submission" date="2019-11" db="EMBL/GenBank/DDBJ databases">
        <title>Bacillus idriensis genome.</title>
        <authorList>
            <person name="Konopka E.N."/>
            <person name="Newman J.D."/>
        </authorList>
    </citation>
    <scope>NUCLEOTIDE SEQUENCE [LARGE SCALE GENOMIC DNA]</scope>
    <source>
        <strain evidence="3 4">DSM 19097</strain>
    </source>
</reference>
<evidence type="ECO:0000313" key="3">
    <source>
        <dbReference type="EMBL" id="MRX53486.1"/>
    </source>
</evidence>
<dbReference type="PANTHER" id="PTHR42879">
    <property type="entry name" value="3-OXOACYL-(ACYL-CARRIER-PROTEIN) REDUCTASE"/>
    <property type="match status" value="1"/>
</dbReference>
<dbReference type="InterPro" id="IPR050259">
    <property type="entry name" value="SDR"/>
</dbReference>
<organism evidence="3 4">
    <name type="scientific">Metabacillus idriensis</name>
    <dbReference type="NCBI Taxonomy" id="324768"/>
    <lineage>
        <taxon>Bacteria</taxon>
        <taxon>Bacillati</taxon>
        <taxon>Bacillota</taxon>
        <taxon>Bacilli</taxon>
        <taxon>Bacillales</taxon>
        <taxon>Bacillaceae</taxon>
        <taxon>Metabacillus</taxon>
    </lineage>
</organism>
<keyword evidence="2 3" id="KW-0560">Oxidoreductase</keyword>
<evidence type="ECO:0000313" key="4">
    <source>
        <dbReference type="Proteomes" id="UP000441585"/>
    </source>
</evidence>
<keyword evidence="4" id="KW-1185">Reference proteome</keyword>
<dbReference type="Gene3D" id="3.40.50.720">
    <property type="entry name" value="NAD(P)-binding Rossmann-like Domain"/>
    <property type="match status" value="1"/>
</dbReference>
<dbReference type="PROSITE" id="PS00061">
    <property type="entry name" value="ADH_SHORT"/>
    <property type="match status" value="1"/>
</dbReference>
<dbReference type="SUPFAM" id="SSF51735">
    <property type="entry name" value="NAD(P)-binding Rossmann-fold domains"/>
    <property type="match status" value="1"/>
</dbReference>
<gene>
    <name evidence="3" type="ORF">GJU41_05845</name>
</gene>
<dbReference type="InterPro" id="IPR036291">
    <property type="entry name" value="NAD(P)-bd_dom_sf"/>
</dbReference>
<dbReference type="EMBL" id="WKKF01000001">
    <property type="protein sequence ID" value="MRX53486.1"/>
    <property type="molecule type" value="Genomic_DNA"/>
</dbReference>
<dbReference type="CDD" id="cd05233">
    <property type="entry name" value="SDR_c"/>
    <property type="match status" value="1"/>
</dbReference>
<accession>A0A6I2M971</accession>